<organism evidence="2 3">
    <name type="scientific">Paraglomus occultum</name>
    <dbReference type="NCBI Taxonomy" id="144539"/>
    <lineage>
        <taxon>Eukaryota</taxon>
        <taxon>Fungi</taxon>
        <taxon>Fungi incertae sedis</taxon>
        <taxon>Mucoromycota</taxon>
        <taxon>Glomeromycotina</taxon>
        <taxon>Glomeromycetes</taxon>
        <taxon>Paraglomerales</taxon>
        <taxon>Paraglomeraceae</taxon>
        <taxon>Paraglomus</taxon>
    </lineage>
</organism>
<feature type="compositionally biased region" description="Basic and acidic residues" evidence="1">
    <location>
        <begin position="67"/>
        <end position="78"/>
    </location>
</feature>
<protein>
    <submittedName>
        <fullName evidence="2">2976_t:CDS:1</fullName>
    </submittedName>
</protein>
<evidence type="ECO:0000256" key="1">
    <source>
        <dbReference type="SAM" id="MobiDB-lite"/>
    </source>
</evidence>
<dbReference type="Proteomes" id="UP000789572">
    <property type="component" value="Unassembled WGS sequence"/>
</dbReference>
<evidence type="ECO:0000313" key="3">
    <source>
        <dbReference type="Proteomes" id="UP000789572"/>
    </source>
</evidence>
<evidence type="ECO:0000313" key="2">
    <source>
        <dbReference type="EMBL" id="CAG8552546.1"/>
    </source>
</evidence>
<dbReference type="EMBL" id="CAJVPJ010000732">
    <property type="protein sequence ID" value="CAG8552546.1"/>
    <property type="molecule type" value="Genomic_DNA"/>
</dbReference>
<feature type="compositionally biased region" description="Polar residues" evidence="1">
    <location>
        <begin position="55"/>
        <end position="66"/>
    </location>
</feature>
<proteinExistence type="predicted"/>
<name>A0A9N9B463_9GLOM</name>
<accession>A0A9N9B463</accession>
<comment type="caution">
    <text evidence="2">The sequence shown here is derived from an EMBL/GenBank/DDBJ whole genome shotgun (WGS) entry which is preliminary data.</text>
</comment>
<keyword evidence="3" id="KW-1185">Reference proteome</keyword>
<dbReference type="AlphaFoldDB" id="A0A9N9B463"/>
<sequence length="117" mass="12771">MSDPSYELPVSNRSITLFHHNLACELVAAVLRSVVFSGSCWCSCDGRCCRRLSISRGSPGQSNGEISDTHRHGPEDSRAFNQSPSRLREFSVETATGLYGLGSEETGTTFEKNVGDR</sequence>
<reference evidence="2" key="1">
    <citation type="submission" date="2021-06" db="EMBL/GenBank/DDBJ databases">
        <authorList>
            <person name="Kallberg Y."/>
            <person name="Tangrot J."/>
            <person name="Rosling A."/>
        </authorList>
    </citation>
    <scope>NUCLEOTIDE SEQUENCE</scope>
    <source>
        <strain evidence="2">IA702</strain>
    </source>
</reference>
<gene>
    <name evidence="2" type="ORF">POCULU_LOCUS5094</name>
</gene>
<feature type="region of interest" description="Disordered" evidence="1">
    <location>
        <begin position="53"/>
        <end position="86"/>
    </location>
</feature>